<feature type="transmembrane region" description="Helical" evidence="1">
    <location>
        <begin position="12"/>
        <end position="29"/>
    </location>
</feature>
<sequence>MGYRFLGDVMMVLHGAFLLFFVIGGFLAWKWPKLIWVHLGIVVWNLTIVILDFDCPFTGTEKYFRREGGEAVYEGGYINHYLDGTIWPEGETPTAEKVGFALVIIGYIGYFVARRRRRQRVGTPA</sequence>
<reference evidence="2 3" key="1">
    <citation type="submission" date="2019-03" db="EMBL/GenBank/DDBJ databases">
        <title>Genomic Encyclopedia of Type Strains, Phase III (KMG-III): the genomes of soil and plant-associated and newly described type strains.</title>
        <authorList>
            <person name="Whitman W."/>
        </authorList>
    </citation>
    <scope>NUCLEOTIDE SEQUENCE [LARGE SCALE GENOMIC DNA]</scope>
    <source>
        <strain evidence="2 3">VKM Ac-2527</strain>
    </source>
</reference>
<dbReference type="EMBL" id="SNWQ01000001">
    <property type="protein sequence ID" value="TDO54871.1"/>
    <property type="molecule type" value="Genomic_DNA"/>
</dbReference>
<evidence type="ECO:0000256" key="1">
    <source>
        <dbReference type="SAM" id="Phobius"/>
    </source>
</evidence>
<protein>
    <submittedName>
        <fullName evidence="2">Uncharacterized protein DUF2784</fullName>
    </submittedName>
</protein>
<keyword evidence="1" id="KW-0812">Transmembrane</keyword>
<keyword evidence="3" id="KW-1185">Reference proteome</keyword>
<feature type="transmembrane region" description="Helical" evidence="1">
    <location>
        <begin position="34"/>
        <end position="53"/>
    </location>
</feature>
<evidence type="ECO:0000313" key="2">
    <source>
        <dbReference type="EMBL" id="TDO54871.1"/>
    </source>
</evidence>
<keyword evidence="1" id="KW-0472">Membrane</keyword>
<organism evidence="2 3">
    <name type="scientific">Kribbella caucasensis</name>
    <dbReference type="NCBI Taxonomy" id="2512215"/>
    <lineage>
        <taxon>Bacteria</taxon>
        <taxon>Bacillati</taxon>
        <taxon>Actinomycetota</taxon>
        <taxon>Actinomycetes</taxon>
        <taxon>Propionibacteriales</taxon>
        <taxon>Kribbellaceae</taxon>
        <taxon>Kribbella</taxon>
    </lineage>
</organism>
<dbReference type="Pfam" id="PF10861">
    <property type="entry name" value="DUF2784"/>
    <property type="match status" value="1"/>
</dbReference>
<feature type="transmembrane region" description="Helical" evidence="1">
    <location>
        <begin position="97"/>
        <end position="113"/>
    </location>
</feature>
<proteinExistence type="predicted"/>
<comment type="caution">
    <text evidence="2">The sequence shown here is derived from an EMBL/GenBank/DDBJ whole genome shotgun (WGS) entry which is preliminary data.</text>
</comment>
<dbReference type="AlphaFoldDB" id="A0A4R6KQN0"/>
<name>A0A4R6KQN0_9ACTN</name>
<evidence type="ECO:0000313" key="3">
    <source>
        <dbReference type="Proteomes" id="UP000295388"/>
    </source>
</evidence>
<dbReference type="OrthoDB" id="370375at2"/>
<gene>
    <name evidence="2" type="ORF">EV643_101662</name>
</gene>
<dbReference type="Proteomes" id="UP000295388">
    <property type="component" value="Unassembled WGS sequence"/>
</dbReference>
<keyword evidence="1" id="KW-1133">Transmembrane helix</keyword>
<accession>A0A4R6KQN0</accession>
<dbReference type="InterPro" id="IPR021218">
    <property type="entry name" value="DUF2784"/>
</dbReference>
<dbReference type="RefSeq" id="WP_133798405.1">
    <property type="nucleotide sequence ID" value="NZ_SNWQ01000001.1"/>
</dbReference>